<dbReference type="PATRIC" id="fig|931276.5.peg.3128"/>
<accession>M1MQ58</accession>
<protein>
    <submittedName>
        <fullName evidence="1">Uncharacterized protein</fullName>
    </submittedName>
</protein>
<reference evidence="1 2" key="1">
    <citation type="submission" date="2013-02" db="EMBL/GenBank/DDBJ databases">
        <title>Genome sequence of Clostridium saccharoperbutylacetonicum N1-4(HMT).</title>
        <authorList>
            <person name="Poehlein A."/>
            <person name="Daniel R."/>
        </authorList>
    </citation>
    <scope>NUCLEOTIDE SEQUENCE [LARGE SCALE GENOMIC DNA]</scope>
    <source>
        <strain evidence="2">N1-4(HMT)</strain>
    </source>
</reference>
<dbReference type="AlphaFoldDB" id="M1MQ58"/>
<dbReference type="HOGENOM" id="CLU_1324520_0_0_9"/>
<organism evidence="1 2">
    <name type="scientific">Clostridium saccharoperbutylacetonicum N1-4(HMT)</name>
    <dbReference type="NCBI Taxonomy" id="931276"/>
    <lineage>
        <taxon>Bacteria</taxon>
        <taxon>Bacillati</taxon>
        <taxon>Bacillota</taxon>
        <taxon>Clostridia</taxon>
        <taxon>Eubacteriales</taxon>
        <taxon>Clostridiaceae</taxon>
        <taxon>Clostridium</taxon>
    </lineage>
</organism>
<keyword evidence="2" id="KW-1185">Reference proteome</keyword>
<sequence length="207" mass="24326">MVEALDFDKMKKEIADRDYYCKEQLVCVLMARYSISEIEKVINDNYFYWDRNSGKGLDIYLPGYGEYICPDVLKKGQIILKFDSNDTRVYFDGEAFILFKDELSNKIEKFKYKDRMQMLIFNCNDNRLDFKDVVEIDFSVDSKKYGFENINEFMEEIVIYAKKYTKTKELVDELRKKRIKYLILNNTSKVVGAIGKAVVSAIKGSVI</sequence>
<name>M1MQ58_9CLOT</name>
<gene>
    <name evidence="1" type="ORF">Cspa_c31100</name>
</gene>
<dbReference type="eggNOG" id="ENOG5030ZD1">
    <property type="taxonomic scope" value="Bacteria"/>
</dbReference>
<dbReference type="KEGG" id="csr:Cspa_c31100"/>
<dbReference type="EMBL" id="CP004121">
    <property type="protein sequence ID" value="AGF56871.1"/>
    <property type="molecule type" value="Genomic_DNA"/>
</dbReference>
<dbReference type="RefSeq" id="WP_015393190.1">
    <property type="nucleotide sequence ID" value="NC_020291.1"/>
</dbReference>
<evidence type="ECO:0000313" key="2">
    <source>
        <dbReference type="Proteomes" id="UP000011728"/>
    </source>
</evidence>
<proteinExistence type="predicted"/>
<dbReference type="Proteomes" id="UP000011728">
    <property type="component" value="Chromosome"/>
</dbReference>
<evidence type="ECO:0000313" key="1">
    <source>
        <dbReference type="EMBL" id="AGF56871.1"/>
    </source>
</evidence>
<dbReference type="OrthoDB" id="1945306at2"/>